<keyword evidence="3" id="KW-0732">Signal</keyword>
<dbReference type="GO" id="GO:0043005">
    <property type="term" value="C:neuron projection"/>
    <property type="evidence" value="ECO:0007669"/>
    <property type="project" value="TreeGrafter"/>
</dbReference>
<evidence type="ECO:0000256" key="8">
    <source>
        <dbReference type="ARBA" id="ARBA00023319"/>
    </source>
</evidence>
<dbReference type="EMBL" id="CAKKLH010000314">
    <property type="protein sequence ID" value="CAH0111447.1"/>
    <property type="molecule type" value="Genomic_DNA"/>
</dbReference>
<proteinExistence type="predicted"/>
<dbReference type="Pfam" id="PF13927">
    <property type="entry name" value="Ig_3"/>
    <property type="match status" value="2"/>
</dbReference>
<dbReference type="PANTHER" id="PTHR12231">
    <property type="entry name" value="CTX-RELATED TYPE I TRANSMEMBRANE PROTEIN"/>
    <property type="match status" value="1"/>
</dbReference>
<keyword evidence="12" id="KW-1185">Reference proteome</keyword>
<evidence type="ECO:0000256" key="7">
    <source>
        <dbReference type="ARBA" id="ARBA00023180"/>
    </source>
</evidence>
<protein>
    <recommendedName>
        <fullName evidence="10">Ig-like domain-containing protein</fullName>
    </recommendedName>
</protein>
<evidence type="ECO:0000313" key="11">
    <source>
        <dbReference type="EMBL" id="CAH0111447.1"/>
    </source>
</evidence>
<keyword evidence="5" id="KW-0472">Membrane</keyword>
<evidence type="ECO:0000259" key="10">
    <source>
        <dbReference type="PROSITE" id="PS50835"/>
    </source>
</evidence>
<accession>A0A8J2WB16</accession>
<dbReference type="Proteomes" id="UP000789390">
    <property type="component" value="Unassembled WGS sequence"/>
</dbReference>
<evidence type="ECO:0000256" key="4">
    <source>
        <dbReference type="ARBA" id="ARBA00022737"/>
    </source>
</evidence>
<comment type="subcellular location">
    <subcellularLocation>
        <location evidence="1">Cell membrane</location>
    </subcellularLocation>
</comment>
<dbReference type="InterPro" id="IPR003599">
    <property type="entry name" value="Ig_sub"/>
</dbReference>
<feature type="domain" description="Ig-like" evidence="10">
    <location>
        <begin position="75"/>
        <end position="172"/>
    </location>
</feature>
<dbReference type="InterPro" id="IPR007110">
    <property type="entry name" value="Ig-like_dom"/>
</dbReference>
<keyword evidence="7" id="KW-0325">Glycoprotein</keyword>
<evidence type="ECO:0000256" key="6">
    <source>
        <dbReference type="ARBA" id="ARBA00023157"/>
    </source>
</evidence>
<dbReference type="PROSITE" id="PS50835">
    <property type="entry name" value="IG_LIKE"/>
    <property type="match status" value="3"/>
</dbReference>
<evidence type="ECO:0000256" key="5">
    <source>
        <dbReference type="ARBA" id="ARBA00023136"/>
    </source>
</evidence>
<dbReference type="Pfam" id="PF07686">
    <property type="entry name" value="V-set"/>
    <property type="match status" value="1"/>
</dbReference>
<keyword evidence="4" id="KW-0677">Repeat</keyword>
<feature type="domain" description="Ig-like" evidence="10">
    <location>
        <begin position="272"/>
        <end position="369"/>
    </location>
</feature>
<dbReference type="OrthoDB" id="10012075at2759"/>
<dbReference type="Gene3D" id="2.60.40.10">
    <property type="entry name" value="Immunoglobulins"/>
    <property type="match status" value="3"/>
</dbReference>
<keyword evidence="6" id="KW-1015">Disulfide bond</keyword>
<dbReference type="InterPro" id="IPR051170">
    <property type="entry name" value="Neural/epithelial_adhesion"/>
</dbReference>
<keyword evidence="8" id="KW-0393">Immunoglobulin domain</keyword>
<dbReference type="InterPro" id="IPR003598">
    <property type="entry name" value="Ig_sub2"/>
</dbReference>
<dbReference type="FunFam" id="2.60.40.10:FF:000328">
    <property type="entry name" value="CLUMA_CG000981, isoform A"/>
    <property type="match status" value="1"/>
</dbReference>
<gene>
    <name evidence="11" type="ORF">DGAL_LOCUS15093</name>
</gene>
<sequence>MPTDSLYSIFYLAIIIISTCQGSRHHLKMTTSQHHPATEVEYGHQDVFDNSLWSPKRPSNDEHSHPMSGHDSVLPRFAEPVNNVTVVAGRDATLHCVVDNLQKFKVAWVRVDTHSILTIHNKVITRNYRIGLAQADGRNWDLKISNVAETDRGFYMCQINTDPMRYQEAYVEVVVPPDIIDSESSTDTVVREGSNVSLTCAASGHPQPHILWRREDGASIAKGKVKANSFDGEVLGLARVSRLHIGAYLCIASNGVPPSVSKRIVLNVQFAPVLWIPNQLEGTVVGQQVSLVCQIEAFPTPIVYWTTESGEIIIDNSRFTMTVRLENEYKMTMTLIIRNLSAEYFGGYRCIVRNSLGETDGMIRLYEVPAVPRSSVDMEPPYDTEMEDSQSDNLLLKVRERNKHLSAGNGQEAGSVSGHIKTAIDSTRTGLSVSVGQSSSHPAPSDKSSNNGSASFYSPGIVGLLFPFAIHRLPVVVVIVVLHCTLHIPA</sequence>
<dbReference type="InterPro" id="IPR036179">
    <property type="entry name" value="Ig-like_dom_sf"/>
</dbReference>
<keyword evidence="2" id="KW-1003">Cell membrane</keyword>
<evidence type="ECO:0000256" key="2">
    <source>
        <dbReference type="ARBA" id="ARBA00022475"/>
    </source>
</evidence>
<dbReference type="GO" id="GO:0005886">
    <property type="term" value="C:plasma membrane"/>
    <property type="evidence" value="ECO:0007669"/>
    <property type="project" value="UniProtKB-SubCell"/>
</dbReference>
<dbReference type="CDD" id="cd00096">
    <property type="entry name" value="Ig"/>
    <property type="match status" value="1"/>
</dbReference>
<dbReference type="SUPFAM" id="SSF48726">
    <property type="entry name" value="Immunoglobulin"/>
    <property type="match status" value="3"/>
</dbReference>
<reference evidence="11" key="1">
    <citation type="submission" date="2021-11" db="EMBL/GenBank/DDBJ databases">
        <authorList>
            <person name="Schell T."/>
        </authorList>
    </citation>
    <scope>NUCLEOTIDE SEQUENCE</scope>
    <source>
        <strain evidence="11">M5</strain>
    </source>
</reference>
<dbReference type="InterPro" id="IPR013106">
    <property type="entry name" value="Ig_V-set"/>
</dbReference>
<evidence type="ECO:0000313" key="12">
    <source>
        <dbReference type="Proteomes" id="UP000789390"/>
    </source>
</evidence>
<comment type="caution">
    <text evidence="11">The sequence shown here is derived from an EMBL/GenBank/DDBJ whole genome shotgun (WGS) entry which is preliminary data.</text>
</comment>
<name>A0A8J2WB16_9CRUS</name>
<feature type="region of interest" description="Disordered" evidence="9">
    <location>
        <begin position="431"/>
        <end position="451"/>
    </location>
</feature>
<dbReference type="SMART" id="SM00408">
    <property type="entry name" value="IGc2"/>
    <property type="match status" value="3"/>
</dbReference>
<dbReference type="AlphaFoldDB" id="A0A8J2WB16"/>
<evidence type="ECO:0000256" key="3">
    <source>
        <dbReference type="ARBA" id="ARBA00022729"/>
    </source>
</evidence>
<dbReference type="SMART" id="SM00409">
    <property type="entry name" value="IG"/>
    <property type="match status" value="3"/>
</dbReference>
<evidence type="ECO:0000256" key="9">
    <source>
        <dbReference type="SAM" id="MobiDB-lite"/>
    </source>
</evidence>
<feature type="domain" description="Ig-like" evidence="10">
    <location>
        <begin position="177"/>
        <end position="261"/>
    </location>
</feature>
<organism evidence="11 12">
    <name type="scientific">Daphnia galeata</name>
    <dbReference type="NCBI Taxonomy" id="27404"/>
    <lineage>
        <taxon>Eukaryota</taxon>
        <taxon>Metazoa</taxon>
        <taxon>Ecdysozoa</taxon>
        <taxon>Arthropoda</taxon>
        <taxon>Crustacea</taxon>
        <taxon>Branchiopoda</taxon>
        <taxon>Diplostraca</taxon>
        <taxon>Cladocera</taxon>
        <taxon>Anomopoda</taxon>
        <taxon>Daphniidae</taxon>
        <taxon>Daphnia</taxon>
    </lineage>
</organism>
<dbReference type="PANTHER" id="PTHR12231:SF253">
    <property type="entry name" value="DPR-INTERACTING PROTEIN ETA, ISOFORM B-RELATED"/>
    <property type="match status" value="1"/>
</dbReference>
<dbReference type="InterPro" id="IPR013783">
    <property type="entry name" value="Ig-like_fold"/>
</dbReference>
<feature type="compositionally biased region" description="Low complexity" evidence="9">
    <location>
        <begin position="438"/>
        <end position="449"/>
    </location>
</feature>
<evidence type="ECO:0000256" key="1">
    <source>
        <dbReference type="ARBA" id="ARBA00004236"/>
    </source>
</evidence>